<evidence type="ECO:0000259" key="2">
    <source>
        <dbReference type="Pfam" id="PF04195"/>
    </source>
</evidence>
<keyword evidence="1" id="KW-0472">Membrane</keyword>
<evidence type="ECO:0000256" key="1">
    <source>
        <dbReference type="SAM" id="Phobius"/>
    </source>
</evidence>
<dbReference type="Pfam" id="PF04195">
    <property type="entry name" value="Transposase_28"/>
    <property type="match status" value="1"/>
</dbReference>
<name>A0AAV9G3J1_ELECO</name>
<keyword evidence="1" id="KW-0812">Transmembrane</keyword>
<feature type="domain" description="Transposase (putative) gypsy type" evidence="2">
    <location>
        <begin position="84"/>
        <end position="151"/>
    </location>
</feature>
<keyword evidence="1" id="KW-1133">Transmembrane helix</keyword>
<accession>A0AAV9G3J1</accession>
<sequence length="213" mass="24052">MPKTIITMGHKKVPTSIPATSTAAAASSSSEIDISEQLRKFSKSNLSQVNMNQMVIDDILPEQVRIDWKVPRESCPIPIHKQIVVFCSFFEHGFGVPCCSFLCELLFFYGIELVNLNPNSILHITIFVHMCEAFLGILPHFNLFRHLFVLRLLSTKYHQVAIGGVGFQLRKKEAYINVPLKTGNKNWKDEWFYCDNPPLVLADFTGAKAIPLA</sequence>
<comment type="caution">
    <text evidence="3">The sequence shown here is derived from an EMBL/GenBank/DDBJ whole genome shotgun (WGS) entry which is preliminary data.</text>
</comment>
<evidence type="ECO:0000313" key="4">
    <source>
        <dbReference type="Proteomes" id="UP001301735"/>
    </source>
</evidence>
<protein>
    <recommendedName>
        <fullName evidence="2">Transposase (putative) gypsy type domain-containing protein</fullName>
    </recommendedName>
</protein>
<keyword evidence="4" id="KW-1185">Reference proteome</keyword>
<dbReference type="InterPro" id="IPR007321">
    <property type="entry name" value="Transposase_28"/>
</dbReference>
<proteinExistence type="predicted"/>
<dbReference type="EMBL" id="MU847443">
    <property type="protein sequence ID" value="KAK2630843.1"/>
    <property type="molecule type" value="Genomic_DNA"/>
</dbReference>
<dbReference type="AlphaFoldDB" id="A0AAV9G3J1"/>
<feature type="transmembrane region" description="Helical" evidence="1">
    <location>
        <begin position="83"/>
        <end position="109"/>
    </location>
</feature>
<reference evidence="3 4" key="1">
    <citation type="submission" date="2023-05" db="EMBL/GenBank/DDBJ databases">
        <title>WGS assembly of Eleusine coracana.</title>
        <authorList>
            <person name="Jenkins J."/>
            <person name="Schmutz J."/>
            <person name="Lux T."/>
            <person name="Plott C."/>
            <person name="Mayer K."/>
            <person name="Qi P."/>
            <person name="Devos K."/>
        </authorList>
    </citation>
    <scope>NUCLEOTIDE SEQUENCE [LARGE SCALE GENOMIC DNA]</scope>
    <source>
        <tissue evidence="3">Leaves</tissue>
    </source>
</reference>
<dbReference type="PANTHER" id="PTHR33026:SF7">
    <property type="entry name" value="OS03G0100275 PROTEIN"/>
    <property type="match status" value="1"/>
</dbReference>
<organism evidence="3 4">
    <name type="scientific">Eleusine coracana subsp. coracana</name>
    <dbReference type="NCBI Taxonomy" id="191504"/>
    <lineage>
        <taxon>Eukaryota</taxon>
        <taxon>Viridiplantae</taxon>
        <taxon>Streptophyta</taxon>
        <taxon>Embryophyta</taxon>
        <taxon>Tracheophyta</taxon>
        <taxon>Spermatophyta</taxon>
        <taxon>Magnoliopsida</taxon>
        <taxon>Liliopsida</taxon>
        <taxon>Poales</taxon>
        <taxon>Poaceae</taxon>
        <taxon>PACMAD clade</taxon>
        <taxon>Chloridoideae</taxon>
        <taxon>Cynodonteae</taxon>
        <taxon>Eleusininae</taxon>
        <taxon>Eleusine</taxon>
    </lineage>
</organism>
<dbReference type="PANTHER" id="PTHR33026">
    <property type="entry name" value="OS06G0360600 PROTEIN"/>
    <property type="match status" value="1"/>
</dbReference>
<gene>
    <name evidence="3" type="ORF">QOZ80_UnG0722230</name>
</gene>
<feature type="transmembrane region" description="Helical" evidence="1">
    <location>
        <begin position="121"/>
        <end position="144"/>
    </location>
</feature>
<evidence type="ECO:0000313" key="3">
    <source>
        <dbReference type="EMBL" id="KAK2630843.1"/>
    </source>
</evidence>
<dbReference type="Proteomes" id="UP001301735">
    <property type="component" value="Unassembled WGS sequence"/>
</dbReference>